<protein>
    <recommendedName>
        <fullName evidence="3">AbiV family abortive infection protein</fullName>
    </recommendedName>
</protein>
<name>A0ABP9NME1_9PSEU</name>
<comment type="caution">
    <text evidence="1">The sequence shown here is derived from an EMBL/GenBank/DDBJ whole genome shotgun (WGS) entry which is preliminary data.</text>
</comment>
<proteinExistence type="predicted"/>
<organism evidence="1 2">
    <name type="scientific">Pseudonocardia adelaidensis</name>
    <dbReference type="NCBI Taxonomy" id="648754"/>
    <lineage>
        <taxon>Bacteria</taxon>
        <taxon>Bacillati</taxon>
        <taxon>Actinomycetota</taxon>
        <taxon>Actinomycetes</taxon>
        <taxon>Pseudonocardiales</taxon>
        <taxon>Pseudonocardiaceae</taxon>
        <taxon>Pseudonocardia</taxon>
    </lineage>
</organism>
<dbReference type="EMBL" id="BAABJO010000016">
    <property type="protein sequence ID" value="GAA5127220.1"/>
    <property type="molecule type" value="Genomic_DNA"/>
</dbReference>
<evidence type="ECO:0008006" key="3">
    <source>
        <dbReference type="Google" id="ProtNLM"/>
    </source>
</evidence>
<evidence type="ECO:0000313" key="2">
    <source>
        <dbReference type="Proteomes" id="UP001500804"/>
    </source>
</evidence>
<sequence length="248" mass="28392">MSGSEATEEIRDEIRKALLEVELSTSRIEYASEILSVISNIEDWVAIDSWLGGGRVEDPKNREGFGSSFAEFRAVSILVSMSAELAEAAVSMARSKRYYAVGAIVRQLIECEYLLTWFGSDLDNARKWFESSPDEVRLSFSPKKMRKLTGFSNEEYWDHCSTGGHPAPSGARLLEKMDPRRRQWPYSAAEMLIDLGLHLRRIWRAVDTLLARHHARYARVRADQREKAENAWARWHEKDPLVAIFANQ</sequence>
<accession>A0ABP9NME1</accession>
<gene>
    <name evidence="1" type="ORF">GCM10023320_44270</name>
</gene>
<reference evidence="2" key="1">
    <citation type="journal article" date="2019" name="Int. J. Syst. Evol. Microbiol.">
        <title>The Global Catalogue of Microorganisms (GCM) 10K type strain sequencing project: providing services to taxonomists for standard genome sequencing and annotation.</title>
        <authorList>
            <consortium name="The Broad Institute Genomics Platform"/>
            <consortium name="The Broad Institute Genome Sequencing Center for Infectious Disease"/>
            <person name="Wu L."/>
            <person name="Ma J."/>
        </authorList>
    </citation>
    <scope>NUCLEOTIDE SEQUENCE [LARGE SCALE GENOMIC DNA]</scope>
    <source>
        <strain evidence="2">JCM 18302</strain>
    </source>
</reference>
<keyword evidence="2" id="KW-1185">Reference proteome</keyword>
<dbReference type="Proteomes" id="UP001500804">
    <property type="component" value="Unassembled WGS sequence"/>
</dbReference>
<dbReference type="RefSeq" id="WP_345607163.1">
    <property type="nucleotide sequence ID" value="NZ_BAABJO010000016.1"/>
</dbReference>
<evidence type="ECO:0000313" key="1">
    <source>
        <dbReference type="EMBL" id="GAA5127220.1"/>
    </source>
</evidence>